<organism evidence="2 3">
    <name type="scientific">Clostridium gallinarum</name>
    <dbReference type="NCBI Taxonomy" id="2762246"/>
    <lineage>
        <taxon>Bacteria</taxon>
        <taxon>Bacillati</taxon>
        <taxon>Bacillota</taxon>
        <taxon>Clostridia</taxon>
        <taxon>Eubacteriales</taxon>
        <taxon>Clostridiaceae</taxon>
        <taxon>Clostridium</taxon>
    </lineage>
</organism>
<dbReference type="RefSeq" id="WP_191747573.1">
    <property type="nucleotide sequence ID" value="NZ_JACSQZ010000002.1"/>
</dbReference>
<dbReference type="InterPro" id="IPR002509">
    <property type="entry name" value="NODB_dom"/>
</dbReference>
<protein>
    <submittedName>
        <fullName evidence="2">Polysaccharide deacetylase family protein</fullName>
    </submittedName>
</protein>
<dbReference type="Gene3D" id="3.20.20.370">
    <property type="entry name" value="Glycoside hydrolase/deacetylase"/>
    <property type="match status" value="1"/>
</dbReference>
<dbReference type="SUPFAM" id="SSF88713">
    <property type="entry name" value="Glycoside hydrolase/deacetylase"/>
    <property type="match status" value="1"/>
</dbReference>
<dbReference type="PROSITE" id="PS51677">
    <property type="entry name" value="NODB"/>
    <property type="match status" value="1"/>
</dbReference>
<evidence type="ECO:0000313" key="3">
    <source>
        <dbReference type="Proteomes" id="UP000640335"/>
    </source>
</evidence>
<feature type="domain" description="NodB homology" evidence="1">
    <location>
        <begin position="49"/>
        <end position="230"/>
    </location>
</feature>
<sequence length="252" mass="29647">MKRRYRVILSLLLLLFTLMISIVFTEKTKYSFTEVYNDKPIYRVKTDEKKLALTFDINWAEKEEIYNILEVLDKYNVKATFFIMGGWVNYSEENKDKLIKIKEGGHEIGNHSYIHPMFSSISESRMKEEIEKTNKIIEDTVGEKVKLFRFPSGDYNEKACKFIASEGLMSIQWDVDSVDWKELGAEKEYNRVMEKLSPGSILLFHNNAKYTPGNLDRIIKELQEEGYSFVKVGEMIYYNDYIIDEKGEQIKN</sequence>
<dbReference type="InterPro" id="IPR011330">
    <property type="entry name" value="Glyco_hydro/deAcase_b/a-brl"/>
</dbReference>
<name>A0ABR8PZU7_9CLOT</name>
<keyword evidence="3" id="KW-1185">Reference proteome</keyword>
<dbReference type="EMBL" id="JACSQZ010000002">
    <property type="protein sequence ID" value="MBD7913693.1"/>
    <property type="molecule type" value="Genomic_DNA"/>
</dbReference>
<accession>A0ABR8PZU7</accession>
<dbReference type="InterPro" id="IPR050248">
    <property type="entry name" value="Polysacc_deacetylase_ArnD"/>
</dbReference>
<evidence type="ECO:0000259" key="1">
    <source>
        <dbReference type="PROSITE" id="PS51677"/>
    </source>
</evidence>
<proteinExistence type="predicted"/>
<reference evidence="2 3" key="1">
    <citation type="submission" date="2020-08" db="EMBL/GenBank/DDBJ databases">
        <title>A Genomic Blueprint of the Chicken Gut Microbiome.</title>
        <authorList>
            <person name="Gilroy R."/>
            <person name="Ravi A."/>
            <person name="Getino M."/>
            <person name="Pursley I."/>
            <person name="Horton D.L."/>
            <person name="Alikhan N.-F."/>
            <person name="Baker D."/>
            <person name="Gharbi K."/>
            <person name="Hall N."/>
            <person name="Watson M."/>
            <person name="Adriaenssens E.M."/>
            <person name="Foster-Nyarko E."/>
            <person name="Jarju S."/>
            <person name="Secka A."/>
            <person name="Antonio M."/>
            <person name="Oren A."/>
            <person name="Chaudhuri R."/>
            <person name="La Ragione R.M."/>
            <person name="Hildebrand F."/>
            <person name="Pallen M.J."/>
        </authorList>
    </citation>
    <scope>NUCLEOTIDE SEQUENCE [LARGE SCALE GENOMIC DNA]</scope>
    <source>
        <strain evidence="2 3">Sa3CUN1</strain>
    </source>
</reference>
<gene>
    <name evidence="2" type="ORF">H9660_00885</name>
</gene>
<evidence type="ECO:0000313" key="2">
    <source>
        <dbReference type="EMBL" id="MBD7913693.1"/>
    </source>
</evidence>
<dbReference type="Pfam" id="PF01522">
    <property type="entry name" value="Polysacc_deac_1"/>
    <property type="match status" value="1"/>
</dbReference>
<dbReference type="Proteomes" id="UP000640335">
    <property type="component" value="Unassembled WGS sequence"/>
</dbReference>
<dbReference type="PANTHER" id="PTHR10587">
    <property type="entry name" value="GLYCOSYL TRANSFERASE-RELATED"/>
    <property type="match status" value="1"/>
</dbReference>
<comment type="caution">
    <text evidence="2">The sequence shown here is derived from an EMBL/GenBank/DDBJ whole genome shotgun (WGS) entry which is preliminary data.</text>
</comment>
<dbReference type="PANTHER" id="PTHR10587:SF128">
    <property type="entry name" value="POLYSACCHARIDE DEACETYLASE PDAB-RELATED"/>
    <property type="match status" value="1"/>
</dbReference>